<feature type="compositionally biased region" description="Polar residues" evidence="1">
    <location>
        <begin position="104"/>
        <end position="146"/>
    </location>
</feature>
<feature type="signal peptide" evidence="2">
    <location>
        <begin position="1"/>
        <end position="19"/>
    </location>
</feature>
<keyword evidence="4" id="KW-1185">Reference proteome</keyword>
<feature type="region of interest" description="Disordered" evidence="1">
    <location>
        <begin position="46"/>
        <end position="146"/>
    </location>
</feature>
<keyword evidence="2" id="KW-0732">Signal</keyword>
<feature type="compositionally biased region" description="Polar residues" evidence="1">
    <location>
        <begin position="87"/>
        <end position="96"/>
    </location>
</feature>
<dbReference type="AlphaFoldDB" id="A0A168I504"/>
<feature type="chain" id="PRO_5007897825" evidence="2">
    <location>
        <begin position="20"/>
        <end position="647"/>
    </location>
</feature>
<feature type="compositionally biased region" description="Polar residues" evidence="1">
    <location>
        <begin position="164"/>
        <end position="173"/>
    </location>
</feature>
<comment type="caution">
    <text evidence="3">The sequence shown here is derived from an EMBL/GenBank/DDBJ whole genome shotgun (WGS) entry which is preliminary data.</text>
</comment>
<dbReference type="PANTHER" id="PTHR34853">
    <property type="match status" value="1"/>
</dbReference>
<name>A0A168I504_CORDF</name>
<dbReference type="Gene3D" id="3.40.50.1820">
    <property type="entry name" value="alpha/beta hydrolase"/>
    <property type="match status" value="1"/>
</dbReference>
<evidence type="ECO:0000256" key="1">
    <source>
        <dbReference type="SAM" id="MobiDB-lite"/>
    </source>
</evidence>
<dbReference type="Pfam" id="PF03583">
    <property type="entry name" value="LIP"/>
    <property type="match status" value="1"/>
</dbReference>
<evidence type="ECO:0000313" key="4">
    <source>
        <dbReference type="Proteomes" id="UP000076881"/>
    </source>
</evidence>
<accession>A0A168I504</accession>
<evidence type="ECO:0000313" key="3">
    <source>
        <dbReference type="EMBL" id="OAA78761.1"/>
    </source>
</evidence>
<feature type="compositionally biased region" description="Low complexity" evidence="1">
    <location>
        <begin position="198"/>
        <end position="212"/>
    </location>
</feature>
<organism evidence="3 4">
    <name type="scientific">Akanthomyces lecanii RCEF 1005</name>
    <dbReference type="NCBI Taxonomy" id="1081108"/>
    <lineage>
        <taxon>Eukaryota</taxon>
        <taxon>Fungi</taxon>
        <taxon>Dikarya</taxon>
        <taxon>Ascomycota</taxon>
        <taxon>Pezizomycotina</taxon>
        <taxon>Sordariomycetes</taxon>
        <taxon>Hypocreomycetidae</taxon>
        <taxon>Hypocreales</taxon>
        <taxon>Cordycipitaceae</taxon>
        <taxon>Akanthomyces</taxon>
        <taxon>Cordyceps confragosa</taxon>
    </lineage>
</organism>
<dbReference type="InterPro" id="IPR029058">
    <property type="entry name" value="AB_hydrolase_fold"/>
</dbReference>
<dbReference type="EMBL" id="AZHF01000002">
    <property type="protein sequence ID" value="OAA78761.1"/>
    <property type="molecule type" value="Genomic_DNA"/>
</dbReference>
<dbReference type="SUPFAM" id="SSF53474">
    <property type="entry name" value="alpha/beta-Hydrolases"/>
    <property type="match status" value="1"/>
</dbReference>
<evidence type="ECO:0000256" key="2">
    <source>
        <dbReference type="SAM" id="SignalP"/>
    </source>
</evidence>
<dbReference type="PANTHER" id="PTHR34853:SF1">
    <property type="entry name" value="LIPASE 5"/>
    <property type="match status" value="1"/>
</dbReference>
<dbReference type="Gene3D" id="1.10.260.130">
    <property type="match status" value="1"/>
</dbReference>
<proteinExistence type="predicted"/>
<dbReference type="GO" id="GO:0016042">
    <property type="term" value="P:lipid catabolic process"/>
    <property type="evidence" value="ECO:0007669"/>
    <property type="project" value="InterPro"/>
</dbReference>
<feature type="region of interest" description="Disordered" evidence="1">
    <location>
        <begin position="164"/>
        <end position="212"/>
    </location>
</feature>
<protein>
    <submittedName>
        <fullName evidence="3">Lipase, secreted</fullName>
    </submittedName>
</protein>
<dbReference type="OrthoDB" id="2373480at2759"/>
<dbReference type="STRING" id="1081108.A0A168I504"/>
<reference evidence="3 4" key="1">
    <citation type="journal article" date="2016" name="Genome Biol. Evol.">
        <title>Divergent and convergent evolution of fungal pathogenicity.</title>
        <authorList>
            <person name="Shang Y."/>
            <person name="Xiao G."/>
            <person name="Zheng P."/>
            <person name="Cen K."/>
            <person name="Zhan S."/>
            <person name="Wang C."/>
        </authorList>
    </citation>
    <scope>NUCLEOTIDE SEQUENCE [LARGE SCALE GENOMIC DNA]</scope>
    <source>
        <strain evidence="3 4">RCEF 1005</strain>
    </source>
</reference>
<gene>
    <name evidence="3" type="ORF">LEL_02247</name>
</gene>
<dbReference type="InterPro" id="IPR005152">
    <property type="entry name" value="Lipase_secreted"/>
</dbReference>
<feature type="compositionally biased region" description="Polar residues" evidence="1">
    <location>
        <begin position="49"/>
        <end position="72"/>
    </location>
</feature>
<dbReference type="GO" id="GO:0004806">
    <property type="term" value="F:triacylglycerol lipase activity"/>
    <property type="evidence" value="ECO:0007669"/>
    <property type="project" value="InterPro"/>
</dbReference>
<sequence>MVRLFYLPAFLGMPAVIQAGLMTLRSGDADTTIRGTVISSMFETIVRHSPSSPSQSATKTADIESSTTSANRGASVESPADHDISMTKASTSSFKDQSPVKPITTASSTHSANSDSTASPLTTKSSRTSAKNKSSASSVMSEPSTTLGHAEIWETSATTETLVTSVSGEATSTPDEEVPSATTVDRDTTETSIRPETPETSAGTATQTTSAAPTHHFSNETAEAEVLPPSQDPWYSAPDNFAVAAHGELIKSRETPGNLTSMLKNLDRTHQLMYRYDGTWGKPTWAVTTVLSPKKNDLSTPNVVTYQAAYNSANIDGSPSYLLSTGSADIEWHILDRMLDQGWHVSLPDYEGPSASFGAGKMAGHAVLDAMRAVHYVAAGLYGVDSHHLKHIAWGYSGGALATAWAFRELRSYASWDMEKKFNHYVIGGFPRDPIEMIQRLDGHEEAGIALHALSGLMNEFRHINGTIQLAAKRSGPFNITVFDRVKTMTRAETKREFAHQTLGDYFVNGLDHVVQELRGHQPREQKIDFPKALKLESLTSPRLRERKKLLIYHGVHDELAPIEKVDELIKKNSWCQASVVIEYHRNHEGGHMENQELALDTAMSWMKTKFRVMQFWGHEGGTMEANGEKEHYKWEQCDIFQKAWNR</sequence>
<dbReference type="Proteomes" id="UP000076881">
    <property type="component" value="Unassembled WGS sequence"/>
</dbReference>